<reference evidence="6" key="1">
    <citation type="journal article" date="2017" name="Nature">
        <title>The sunflower genome provides insights into oil metabolism, flowering and Asterid evolution.</title>
        <authorList>
            <person name="Badouin H."/>
            <person name="Gouzy J."/>
            <person name="Grassa C.J."/>
            <person name="Murat F."/>
            <person name="Staton S.E."/>
            <person name="Cottret L."/>
            <person name="Lelandais-Briere C."/>
            <person name="Owens G.L."/>
            <person name="Carrere S."/>
            <person name="Mayjonade B."/>
            <person name="Legrand L."/>
            <person name="Gill N."/>
            <person name="Kane N.C."/>
            <person name="Bowers J.E."/>
            <person name="Hubner S."/>
            <person name="Bellec A."/>
            <person name="Berard A."/>
            <person name="Berges H."/>
            <person name="Blanchet N."/>
            <person name="Boniface M.C."/>
            <person name="Brunel D."/>
            <person name="Catrice O."/>
            <person name="Chaidir N."/>
            <person name="Claudel C."/>
            <person name="Donnadieu C."/>
            <person name="Faraut T."/>
            <person name="Fievet G."/>
            <person name="Helmstetter N."/>
            <person name="King M."/>
            <person name="Knapp S.J."/>
            <person name="Lai Z."/>
            <person name="Le Paslier M.C."/>
            <person name="Lippi Y."/>
            <person name="Lorenzon L."/>
            <person name="Mandel J.R."/>
            <person name="Marage G."/>
            <person name="Marchand G."/>
            <person name="Marquand E."/>
            <person name="Bret-Mestries E."/>
            <person name="Morien E."/>
            <person name="Nambeesan S."/>
            <person name="Nguyen T."/>
            <person name="Pegot-Espagnet P."/>
            <person name="Pouilly N."/>
            <person name="Raftis F."/>
            <person name="Sallet E."/>
            <person name="Schiex T."/>
            <person name="Thomas J."/>
            <person name="Vandecasteele C."/>
            <person name="Vares D."/>
            <person name="Vear F."/>
            <person name="Vautrin S."/>
            <person name="Crespi M."/>
            <person name="Mangin B."/>
            <person name="Burke J.M."/>
            <person name="Salse J."/>
            <person name="Munos S."/>
            <person name="Vincourt P."/>
            <person name="Rieseberg L.H."/>
            <person name="Langlade N.B."/>
        </authorList>
    </citation>
    <scope>NUCLEOTIDE SEQUENCE</scope>
    <source>
        <tissue evidence="6">Leaves</tissue>
    </source>
</reference>
<dbReference type="InterPro" id="IPR016161">
    <property type="entry name" value="Ald_DH/histidinol_DH"/>
</dbReference>
<evidence type="ECO:0000259" key="5">
    <source>
        <dbReference type="Pfam" id="PF00171"/>
    </source>
</evidence>
<dbReference type="Gene3D" id="3.40.605.10">
    <property type="entry name" value="Aldehyde Dehydrogenase, Chain A, domain 1"/>
    <property type="match status" value="1"/>
</dbReference>
<keyword evidence="2 4" id="KW-0560">Oxidoreductase</keyword>
<dbReference type="EMBL" id="MNCJ02000329">
    <property type="protein sequence ID" value="KAF5769943.1"/>
    <property type="molecule type" value="Genomic_DNA"/>
</dbReference>
<keyword evidence="7" id="KW-1185">Reference proteome</keyword>
<dbReference type="PANTHER" id="PTHR11699">
    <property type="entry name" value="ALDEHYDE DEHYDROGENASE-RELATED"/>
    <property type="match status" value="1"/>
</dbReference>
<evidence type="ECO:0000256" key="4">
    <source>
        <dbReference type="RuleBase" id="RU003345"/>
    </source>
</evidence>
<proteinExistence type="inferred from homology"/>
<feature type="active site" evidence="3">
    <location>
        <position position="33"/>
    </location>
</feature>
<dbReference type="PROSITE" id="PS00687">
    <property type="entry name" value="ALDEHYDE_DEHYDR_GLU"/>
    <property type="match status" value="1"/>
</dbReference>
<dbReference type="Proteomes" id="UP000215914">
    <property type="component" value="Unassembled WGS sequence"/>
</dbReference>
<comment type="similarity">
    <text evidence="1 4">Belongs to the aldehyde dehydrogenase family.</text>
</comment>
<protein>
    <submittedName>
        <fullName evidence="6">Aldehyde dehydrogenase (NAD(+))</fullName>
        <ecNumber evidence="6">1.2.1.3</ecNumber>
    </submittedName>
</protein>
<dbReference type="EC" id="1.2.1.3" evidence="6"/>
<evidence type="ECO:0000256" key="1">
    <source>
        <dbReference type="ARBA" id="ARBA00009986"/>
    </source>
</evidence>
<organism evidence="6 7">
    <name type="scientific">Helianthus annuus</name>
    <name type="common">Common sunflower</name>
    <dbReference type="NCBI Taxonomy" id="4232"/>
    <lineage>
        <taxon>Eukaryota</taxon>
        <taxon>Viridiplantae</taxon>
        <taxon>Streptophyta</taxon>
        <taxon>Embryophyta</taxon>
        <taxon>Tracheophyta</taxon>
        <taxon>Spermatophyta</taxon>
        <taxon>Magnoliopsida</taxon>
        <taxon>eudicotyledons</taxon>
        <taxon>Gunneridae</taxon>
        <taxon>Pentapetalae</taxon>
        <taxon>asterids</taxon>
        <taxon>campanulids</taxon>
        <taxon>Asterales</taxon>
        <taxon>Asteraceae</taxon>
        <taxon>Asteroideae</taxon>
        <taxon>Heliantheae alliance</taxon>
        <taxon>Heliantheae</taxon>
        <taxon>Helianthus</taxon>
    </lineage>
</organism>
<accession>A0A9K3EBP5</accession>
<feature type="domain" description="Aldehyde dehydrogenase" evidence="5">
    <location>
        <begin position="2"/>
        <end position="248"/>
    </location>
</feature>
<dbReference type="InterPro" id="IPR029510">
    <property type="entry name" value="Ald_DH_CS_GLU"/>
</dbReference>
<dbReference type="GO" id="GO:0004029">
    <property type="term" value="F:aldehyde dehydrogenase (NAD+) activity"/>
    <property type="evidence" value="ECO:0000318"/>
    <property type="project" value="GO_Central"/>
</dbReference>
<sequence>MDVDKLAFTGSTNTGQIVLGLAAKSNLKPVMLELGGKSPFIVCEDANVDEAVDLAHDALFFNQGQCCCAGSRTFVHERVYDEFVEKGKARALKRVIGDPFRKGVEQGPRVDSEQFDKILKYIRYGVDGGATLETGGQRFGSSGYYIQPTVFSDVQDDMLIATDEIFGPIQTILKFKANATHFGLAAGVFTQNLDTANTLTRALKVGTVWINCFDVFDVAIPLGGYKMSGHGREKGICSLNNYLQVKAVVTYL</sequence>
<gene>
    <name evidence="6" type="ORF">HanXRQr2_Chr14g0654001</name>
</gene>
<evidence type="ECO:0000256" key="2">
    <source>
        <dbReference type="ARBA" id="ARBA00023002"/>
    </source>
</evidence>
<dbReference type="SUPFAM" id="SSF53720">
    <property type="entry name" value="ALDH-like"/>
    <property type="match status" value="1"/>
</dbReference>
<dbReference type="Gramene" id="mRNA:HanXRQr2_Chr14g0654001">
    <property type="protein sequence ID" value="mRNA:HanXRQr2_Chr14g0654001"/>
    <property type="gene ID" value="HanXRQr2_Chr14g0654001"/>
</dbReference>
<dbReference type="FunFam" id="3.40.309.10:FF:000001">
    <property type="entry name" value="Mitochondrial aldehyde dehydrogenase 2"/>
    <property type="match status" value="1"/>
</dbReference>
<evidence type="ECO:0000256" key="3">
    <source>
        <dbReference type="PROSITE-ProRule" id="PRU10007"/>
    </source>
</evidence>
<dbReference type="InterPro" id="IPR016162">
    <property type="entry name" value="Ald_DH_N"/>
</dbReference>
<dbReference type="InterPro" id="IPR015590">
    <property type="entry name" value="Aldehyde_DH_dom"/>
</dbReference>
<dbReference type="InterPro" id="IPR016160">
    <property type="entry name" value="Ald_DH_CS_CYS"/>
</dbReference>
<name>A0A9K3EBP5_HELAN</name>
<dbReference type="Pfam" id="PF00171">
    <property type="entry name" value="Aldedh"/>
    <property type="match status" value="1"/>
</dbReference>
<dbReference type="PROSITE" id="PS00070">
    <property type="entry name" value="ALDEHYDE_DEHYDR_CYS"/>
    <property type="match status" value="1"/>
</dbReference>
<comment type="caution">
    <text evidence="6">The sequence shown here is derived from an EMBL/GenBank/DDBJ whole genome shotgun (WGS) entry which is preliminary data.</text>
</comment>
<evidence type="ECO:0000313" key="7">
    <source>
        <dbReference type="Proteomes" id="UP000215914"/>
    </source>
</evidence>
<dbReference type="InterPro" id="IPR016163">
    <property type="entry name" value="Ald_DH_C"/>
</dbReference>
<evidence type="ECO:0000313" key="6">
    <source>
        <dbReference type="EMBL" id="KAF5769943.1"/>
    </source>
</evidence>
<dbReference type="Gene3D" id="3.40.309.10">
    <property type="entry name" value="Aldehyde Dehydrogenase, Chain A, domain 2"/>
    <property type="match status" value="1"/>
</dbReference>
<dbReference type="AlphaFoldDB" id="A0A9K3EBP5"/>
<reference evidence="6" key="2">
    <citation type="submission" date="2020-06" db="EMBL/GenBank/DDBJ databases">
        <title>Helianthus annuus Genome sequencing and assembly Release 2.</title>
        <authorList>
            <person name="Gouzy J."/>
            <person name="Langlade N."/>
            <person name="Munos S."/>
        </authorList>
    </citation>
    <scope>NUCLEOTIDE SEQUENCE</scope>
    <source>
        <tissue evidence="6">Leaves</tissue>
    </source>
</reference>